<dbReference type="GO" id="GO:0006508">
    <property type="term" value="P:proteolysis"/>
    <property type="evidence" value="ECO:0007669"/>
    <property type="project" value="UniProtKB-KW"/>
</dbReference>
<dbReference type="SMART" id="SM00245">
    <property type="entry name" value="TSPc"/>
    <property type="match status" value="1"/>
</dbReference>
<dbReference type="SUPFAM" id="SSF52096">
    <property type="entry name" value="ClpP/crotonase"/>
    <property type="match status" value="1"/>
</dbReference>
<dbReference type="CDD" id="cd06782">
    <property type="entry name" value="cpPDZ_CPP-like"/>
    <property type="match status" value="1"/>
</dbReference>
<dbReference type="InterPro" id="IPR041489">
    <property type="entry name" value="PDZ_6"/>
</dbReference>
<dbReference type="AlphaFoldDB" id="A0A921MLA9"/>
<dbReference type="EMBL" id="DYUC01000033">
    <property type="protein sequence ID" value="HJG86191.1"/>
    <property type="molecule type" value="Genomic_DNA"/>
</dbReference>
<keyword evidence="2 6" id="KW-0645">Protease</keyword>
<feature type="domain" description="SLH" evidence="9">
    <location>
        <begin position="440"/>
        <end position="503"/>
    </location>
</feature>
<evidence type="ECO:0000256" key="2">
    <source>
        <dbReference type="ARBA" id="ARBA00022670"/>
    </source>
</evidence>
<dbReference type="RefSeq" id="WP_295368710.1">
    <property type="nucleotide sequence ID" value="NZ_DYUC01000033.1"/>
</dbReference>
<dbReference type="GO" id="GO:0008236">
    <property type="term" value="F:serine-type peptidase activity"/>
    <property type="evidence" value="ECO:0007669"/>
    <property type="project" value="UniProtKB-KW"/>
</dbReference>
<dbReference type="Pfam" id="PF17820">
    <property type="entry name" value="PDZ_6"/>
    <property type="match status" value="1"/>
</dbReference>
<evidence type="ECO:0000313" key="11">
    <source>
        <dbReference type="Proteomes" id="UP000760668"/>
    </source>
</evidence>
<name>A0A921MLA9_9FIRM</name>
<dbReference type="Gene3D" id="3.30.750.44">
    <property type="match status" value="1"/>
</dbReference>
<protein>
    <submittedName>
        <fullName evidence="10">S-layer homology domain-containing protein</fullName>
    </submittedName>
</protein>
<dbReference type="Gene3D" id="3.90.226.10">
    <property type="entry name" value="2-enoyl-CoA Hydratase, Chain A, domain 1"/>
    <property type="match status" value="1"/>
</dbReference>
<sequence>MKKNKALLRRALSILLSLMLLAAPALALDTAQAGELLQKYYIDSVSQEVLSQSTVEDMLSALGDPYTQYFDAQEYAAFLATMSDTRTGGVGVTSTMTDQGMVVETLTEGMPAREAGIQPGDIITAVDGVTVIGQNAQAAAERLRGEPGTQVTVTVVRDGESRDYVLTREELIIPATTTSLLDGHIGYISCTTFGDETEGHFVEGIQANDAAADRWIVDLRSNGGGSVSAAAQAAGMFAGSGNLVYLRDKSGRYGVEPREEAELTLDPVIVLVNEGTASASEIFASIVRDQSAGIVIGSRTYGKGVAQIMLDETNYPGSFTEGDALKVTAYRYFSPNGTTADRVGVIPDLLVDDAYTADVACLLSSSAPNGDTSGLLRVDLKWRWYVDLDDAASETGKPAFTALLEALPPQTPLWLGTGGADGWMAVTAEGLAQKYGLDGYTPRTFRDTADSPYAAAISKLAAYRIVSGSGDGTFRPGDTLTRAEFCALLAQALHDGRQGDTGFADVPADAWYAPSLNALTAMGLISGYGDGLFHPDDPMDHQQFLTIMGRLAEYLSMNFYEAAKTEHSAALGDYWAWADWSRESMWLLNGSQKNIFGQTFSLLWAPLEDIGPAALTTREEAAAMVYNLFVTVGLLTV</sequence>
<gene>
    <name evidence="10" type="ORF">K8V01_04100</name>
</gene>
<evidence type="ECO:0000259" key="8">
    <source>
        <dbReference type="PROSITE" id="PS50106"/>
    </source>
</evidence>
<dbReference type="InterPro" id="IPR004447">
    <property type="entry name" value="Peptidase_S41A"/>
</dbReference>
<dbReference type="SMART" id="SM00228">
    <property type="entry name" value="PDZ"/>
    <property type="match status" value="1"/>
</dbReference>
<evidence type="ECO:0000259" key="9">
    <source>
        <dbReference type="PROSITE" id="PS51272"/>
    </source>
</evidence>
<reference evidence="10" key="2">
    <citation type="submission" date="2021-09" db="EMBL/GenBank/DDBJ databases">
        <authorList>
            <person name="Gilroy R."/>
        </authorList>
    </citation>
    <scope>NUCLEOTIDE SEQUENCE</scope>
    <source>
        <strain evidence="10">CHK179-5677</strain>
    </source>
</reference>
<dbReference type="InterPro" id="IPR001478">
    <property type="entry name" value="PDZ"/>
</dbReference>
<organism evidence="10 11">
    <name type="scientific">Pseudoflavonifractor capillosus</name>
    <dbReference type="NCBI Taxonomy" id="106588"/>
    <lineage>
        <taxon>Bacteria</taxon>
        <taxon>Bacillati</taxon>
        <taxon>Bacillota</taxon>
        <taxon>Clostridia</taxon>
        <taxon>Eubacteriales</taxon>
        <taxon>Oscillospiraceae</taxon>
        <taxon>Pseudoflavonifractor</taxon>
    </lineage>
</organism>
<evidence type="ECO:0000256" key="7">
    <source>
        <dbReference type="SAM" id="SignalP"/>
    </source>
</evidence>
<comment type="caution">
    <text evidence="10">The sequence shown here is derived from an EMBL/GenBank/DDBJ whole genome shotgun (WGS) entry which is preliminary data.</text>
</comment>
<dbReference type="Gene3D" id="2.30.42.10">
    <property type="match status" value="1"/>
</dbReference>
<dbReference type="PANTHER" id="PTHR32060:SF22">
    <property type="entry name" value="CARBOXYL-TERMINAL-PROCESSING PEPTIDASE 3, CHLOROPLASTIC"/>
    <property type="match status" value="1"/>
</dbReference>
<proteinExistence type="inferred from homology"/>
<evidence type="ECO:0000313" key="10">
    <source>
        <dbReference type="EMBL" id="HJG86191.1"/>
    </source>
</evidence>
<evidence type="ECO:0000256" key="4">
    <source>
        <dbReference type="ARBA" id="ARBA00022801"/>
    </source>
</evidence>
<dbReference type="NCBIfam" id="TIGR00225">
    <property type="entry name" value="prc"/>
    <property type="match status" value="1"/>
</dbReference>
<dbReference type="PROSITE" id="PS50106">
    <property type="entry name" value="PDZ"/>
    <property type="match status" value="1"/>
</dbReference>
<comment type="similarity">
    <text evidence="1 6">Belongs to the peptidase S41A family.</text>
</comment>
<evidence type="ECO:0000256" key="6">
    <source>
        <dbReference type="RuleBase" id="RU004404"/>
    </source>
</evidence>
<dbReference type="PROSITE" id="PS51272">
    <property type="entry name" value="SLH"/>
    <property type="match status" value="2"/>
</dbReference>
<dbReference type="CDD" id="cd07560">
    <property type="entry name" value="Peptidase_S41_CPP"/>
    <property type="match status" value="1"/>
</dbReference>
<dbReference type="SUPFAM" id="SSF50156">
    <property type="entry name" value="PDZ domain-like"/>
    <property type="match status" value="1"/>
</dbReference>
<evidence type="ECO:0000256" key="3">
    <source>
        <dbReference type="ARBA" id="ARBA00022737"/>
    </source>
</evidence>
<feature type="signal peptide" evidence="7">
    <location>
        <begin position="1"/>
        <end position="27"/>
    </location>
</feature>
<dbReference type="PANTHER" id="PTHR32060">
    <property type="entry name" value="TAIL-SPECIFIC PROTEASE"/>
    <property type="match status" value="1"/>
</dbReference>
<dbReference type="InterPro" id="IPR005151">
    <property type="entry name" value="Tail-specific_protease"/>
</dbReference>
<feature type="domain" description="SLH" evidence="9">
    <location>
        <begin position="504"/>
        <end position="562"/>
    </location>
</feature>
<keyword evidence="4 6" id="KW-0378">Hydrolase</keyword>
<feature type="chain" id="PRO_5037065720" evidence="7">
    <location>
        <begin position="28"/>
        <end position="637"/>
    </location>
</feature>
<reference evidence="10" key="1">
    <citation type="journal article" date="2021" name="PeerJ">
        <title>Extensive microbial diversity within the chicken gut microbiome revealed by metagenomics and culture.</title>
        <authorList>
            <person name="Gilroy R."/>
            <person name="Ravi A."/>
            <person name="Getino M."/>
            <person name="Pursley I."/>
            <person name="Horton D.L."/>
            <person name="Alikhan N.F."/>
            <person name="Baker D."/>
            <person name="Gharbi K."/>
            <person name="Hall N."/>
            <person name="Watson M."/>
            <person name="Adriaenssens E.M."/>
            <person name="Foster-Nyarko E."/>
            <person name="Jarju S."/>
            <person name="Secka A."/>
            <person name="Antonio M."/>
            <person name="Oren A."/>
            <person name="Chaudhuri R.R."/>
            <person name="La Ragione R."/>
            <person name="Hildebrand F."/>
            <person name="Pallen M.J."/>
        </authorList>
    </citation>
    <scope>NUCLEOTIDE SEQUENCE</scope>
    <source>
        <strain evidence="10">CHK179-5677</strain>
    </source>
</reference>
<dbReference type="Pfam" id="PF00395">
    <property type="entry name" value="SLH"/>
    <property type="match status" value="2"/>
</dbReference>
<dbReference type="Pfam" id="PF03572">
    <property type="entry name" value="Peptidase_S41"/>
    <property type="match status" value="1"/>
</dbReference>
<evidence type="ECO:0000256" key="1">
    <source>
        <dbReference type="ARBA" id="ARBA00009179"/>
    </source>
</evidence>
<dbReference type="GO" id="GO:0004175">
    <property type="term" value="F:endopeptidase activity"/>
    <property type="evidence" value="ECO:0007669"/>
    <property type="project" value="TreeGrafter"/>
</dbReference>
<dbReference type="InterPro" id="IPR001119">
    <property type="entry name" value="SLH_dom"/>
</dbReference>
<keyword evidence="5 6" id="KW-0720">Serine protease</keyword>
<dbReference type="Proteomes" id="UP000760668">
    <property type="component" value="Unassembled WGS sequence"/>
</dbReference>
<accession>A0A921MLA9</accession>
<dbReference type="InterPro" id="IPR029045">
    <property type="entry name" value="ClpP/crotonase-like_dom_sf"/>
</dbReference>
<keyword evidence="7" id="KW-0732">Signal</keyword>
<keyword evidence="3" id="KW-0677">Repeat</keyword>
<feature type="domain" description="PDZ" evidence="8">
    <location>
        <begin position="79"/>
        <end position="159"/>
    </location>
</feature>
<evidence type="ECO:0000256" key="5">
    <source>
        <dbReference type="ARBA" id="ARBA00022825"/>
    </source>
</evidence>
<dbReference type="InterPro" id="IPR036034">
    <property type="entry name" value="PDZ_sf"/>
</dbReference>